<keyword evidence="1" id="KW-0472">Membrane</keyword>
<accession>A0A7W9DWZ7</accession>
<feature type="transmembrane region" description="Helical" evidence="1">
    <location>
        <begin position="63"/>
        <end position="81"/>
    </location>
</feature>
<gene>
    <name evidence="2" type="ORF">HDE68_000467</name>
</gene>
<name>A0A7W9DWZ7_9SPHI</name>
<dbReference type="RefSeq" id="WP_183878503.1">
    <property type="nucleotide sequence ID" value="NZ_JACHCD010000002.1"/>
</dbReference>
<evidence type="ECO:0000313" key="3">
    <source>
        <dbReference type="Proteomes" id="UP000537204"/>
    </source>
</evidence>
<dbReference type="Proteomes" id="UP000537204">
    <property type="component" value="Unassembled WGS sequence"/>
</dbReference>
<evidence type="ECO:0000313" key="2">
    <source>
        <dbReference type="EMBL" id="MBB5634582.1"/>
    </source>
</evidence>
<dbReference type="AlphaFoldDB" id="A0A7W9DWZ7"/>
<evidence type="ECO:0000256" key="1">
    <source>
        <dbReference type="SAM" id="Phobius"/>
    </source>
</evidence>
<feature type="transmembrane region" description="Helical" evidence="1">
    <location>
        <begin position="87"/>
        <end position="109"/>
    </location>
</feature>
<sequence>MIIFGTGFYGKIEDYKNHRIETKFFHVFFVPLFPTSSMYVTSSSFRTRSGLELALHVKSIKAAYGRFFTFLLAAFFLYWTFENGIRHFLLGSIFGFAMTGLWIYLYFFYGKSTDEEIGTRDKVASCTGMYALPHWFNFDQAERRLIFFTALYQEKYPDNDWKADIRKGSKDHEKQRILYGIALFNCMVYDLPENEELYYKADHDYQVSGNKAQAIEQALF</sequence>
<comment type="caution">
    <text evidence="2">The sequence shown here is derived from an EMBL/GenBank/DDBJ whole genome shotgun (WGS) entry which is preliminary data.</text>
</comment>
<protein>
    <submittedName>
        <fullName evidence="2">Uncharacterized protein</fullName>
    </submittedName>
</protein>
<feature type="transmembrane region" description="Helical" evidence="1">
    <location>
        <begin position="24"/>
        <end position="42"/>
    </location>
</feature>
<proteinExistence type="predicted"/>
<keyword evidence="1" id="KW-0812">Transmembrane</keyword>
<dbReference type="EMBL" id="JACHCE010000001">
    <property type="protein sequence ID" value="MBB5634582.1"/>
    <property type="molecule type" value="Genomic_DNA"/>
</dbReference>
<organism evidence="2 3">
    <name type="scientific">Pedobacter cryoconitis</name>
    <dbReference type="NCBI Taxonomy" id="188932"/>
    <lineage>
        <taxon>Bacteria</taxon>
        <taxon>Pseudomonadati</taxon>
        <taxon>Bacteroidota</taxon>
        <taxon>Sphingobacteriia</taxon>
        <taxon>Sphingobacteriales</taxon>
        <taxon>Sphingobacteriaceae</taxon>
        <taxon>Pedobacter</taxon>
    </lineage>
</organism>
<keyword evidence="1" id="KW-1133">Transmembrane helix</keyword>
<reference evidence="2 3" key="1">
    <citation type="submission" date="2020-08" db="EMBL/GenBank/DDBJ databases">
        <title>Genomic Encyclopedia of Type Strains, Phase IV (KMG-V): Genome sequencing to study the core and pangenomes of soil and plant-associated prokaryotes.</title>
        <authorList>
            <person name="Whitman W."/>
        </authorList>
    </citation>
    <scope>NUCLEOTIDE SEQUENCE [LARGE SCALE GENOMIC DNA]</scope>
    <source>
        <strain evidence="2 3">S3M1</strain>
    </source>
</reference>